<dbReference type="PROSITE" id="PS50011">
    <property type="entry name" value="PROTEIN_KINASE_DOM"/>
    <property type="match status" value="2"/>
</dbReference>
<feature type="transmembrane region" description="Helical" evidence="15">
    <location>
        <begin position="1164"/>
        <end position="1187"/>
    </location>
</feature>
<dbReference type="SMART" id="SM00220">
    <property type="entry name" value="S_TKc"/>
    <property type="match status" value="2"/>
</dbReference>
<dbReference type="OrthoDB" id="4062651at2759"/>
<evidence type="ECO:0000256" key="5">
    <source>
        <dbReference type="ARBA" id="ARBA00022679"/>
    </source>
</evidence>
<keyword evidence="9 14" id="KW-0067">ATP-binding</keyword>
<dbReference type="PANTHER" id="PTHR27002:SF860">
    <property type="entry name" value="RECEPTOR-LIKE SERINE_THREONINE-PROTEIN KINASE"/>
    <property type="match status" value="1"/>
</dbReference>
<comment type="catalytic activity">
    <reaction evidence="13">
        <text>L-seryl-[protein] + ATP = O-phospho-L-seryl-[protein] + ADP + H(+)</text>
        <dbReference type="Rhea" id="RHEA:17989"/>
        <dbReference type="Rhea" id="RHEA-COMP:9863"/>
        <dbReference type="Rhea" id="RHEA-COMP:11604"/>
        <dbReference type="ChEBI" id="CHEBI:15378"/>
        <dbReference type="ChEBI" id="CHEBI:29999"/>
        <dbReference type="ChEBI" id="CHEBI:30616"/>
        <dbReference type="ChEBI" id="CHEBI:83421"/>
        <dbReference type="ChEBI" id="CHEBI:456216"/>
        <dbReference type="EC" id="2.7.11.1"/>
    </reaction>
</comment>
<feature type="binding site" evidence="14">
    <location>
        <position position="1248"/>
    </location>
    <ligand>
        <name>ATP</name>
        <dbReference type="ChEBI" id="CHEBI:30616"/>
    </ligand>
</feature>
<evidence type="ECO:0000256" key="9">
    <source>
        <dbReference type="ARBA" id="ARBA00022840"/>
    </source>
</evidence>
<feature type="domain" description="Protein kinase" evidence="16">
    <location>
        <begin position="459"/>
        <end position="743"/>
    </location>
</feature>
<evidence type="ECO:0000256" key="15">
    <source>
        <dbReference type="SAM" id="Phobius"/>
    </source>
</evidence>
<evidence type="ECO:0000256" key="4">
    <source>
        <dbReference type="ARBA" id="ARBA00022527"/>
    </source>
</evidence>
<comment type="catalytic activity">
    <reaction evidence="12">
        <text>L-threonyl-[protein] + ATP = O-phospho-L-threonyl-[protein] + ADP + H(+)</text>
        <dbReference type="Rhea" id="RHEA:46608"/>
        <dbReference type="Rhea" id="RHEA-COMP:11060"/>
        <dbReference type="Rhea" id="RHEA-COMP:11605"/>
        <dbReference type="ChEBI" id="CHEBI:15378"/>
        <dbReference type="ChEBI" id="CHEBI:30013"/>
        <dbReference type="ChEBI" id="CHEBI:30616"/>
        <dbReference type="ChEBI" id="CHEBI:61977"/>
        <dbReference type="ChEBI" id="CHEBI:456216"/>
        <dbReference type="EC" id="2.7.11.1"/>
    </reaction>
</comment>
<dbReference type="InterPro" id="IPR001480">
    <property type="entry name" value="Bulb-type_lectin_dom"/>
</dbReference>
<evidence type="ECO:0000256" key="13">
    <source>
        <dbReference type="ARBA" id="ARBA00048679"/>
    </source>
</evidence>
<dbReference type="Pfam" id="PF01453">
    <property type="entry name" value="B_lectin"/>
    <property type="match status" value="2"/>
</dbReference>
<dbReference type="PROSITE" id="PS50948">
    <property type="entry name" value="PAN"/>
    <property type="match status" value="2"/>
</dbReference>
<dbReference type="CDD" id="cd01098">
    <property type="entry name" value="PAN_AP_plant"/>
    <property type="match status" value="2"/>
</dbReference>
<dbReference type="GO" id="GO:0004674">
    <property type="term" value="F:protein serine/threonine kinase activity"/>
    <property type="evidence" value="ECO:0007669"/>
    <property type="project" value="UniProtKB-KW"/>
</dbReference>
<evidence type="ECO:0000259" key="17">
    <source>
        <dbReference type="PROSITE" id="PS50927"/>
    </source>
</evidence>
<dbReference type="InterPro" id="IPR003609">
    <property type="entry name" value="Pan_app"/>
</dbReference>
<dbReference type="Pfam" id="PF00069">
    <property type="entry name" value="Pkinase"/>
    <property type="match status" value="1"/>
</dbReference>
<dbReference type="EC" id="2.7.11.1" evidence="2"/>
<evidence type="ECO:0000313" key="19">
    <source>
        <dbReference type="EMBL" id="OMO80462.1"/>
    </source>
</evidence>
<keyword evidence="7 14" id="KW-0547">Nucleotide-binding</keyword>
<evidence type="ECO:0000256" key="6">
    <source>
        <dbReference type="ARBA" id="ARBA00022729"/>
    </source>
</evidence>
<evidence type="ECO:0000259" key="16">
    <source>
        <dbReference type="PROSITE" id="PS50011"/>
    </source>
</evidence>
<evidence type="ECO:0000256" key="1">
    <source>
        <dbReference type="ARBA" id="ARBA00004251"/>
    </source>
</evidence>
<dbReference type="CDD" id="cd14066">
    <property type="entry name" value="STKc_IRAK"/>
    <property type="match status" value="1"/>
</dbReference>
<evidence type="ECO:0000313" key="20">
    <source>
        <dbReference type="Proteomes" id="UP000188268"/>
    </source>
</evidence>
<evidence type="ECO:0000256" key="14">
    <source>
        <dbReference type="PROSITE-ProRule" id="PRU10141"/>
    </source>
</evidence>
<evidence type="ECO:0000256" key="12">
    <source>
        <dbReference type="ARBA" id="ARBA00047899"/>
    </source>
</evidence>
<gene>
    <name evidence="19" type="ORF">CCACVL1_12944</name>
</gene>
<keyword evidence="15" id="KW-0472">Membrane</keyword>
<feature type="domain" description="Apple" evidence="18">
    <location>
        <begin position="284"/>
        <end position="368"/>
    </location>
</feature>
<keyword evidence="20" id="KW-1185">Reference proteome</keyword>
<dbReference type="SUPFAM" id="SSF51110">
    <property type="entry name" value="alpha-D-mannose-specific plant lectins"/>
    <property type="match status" value="2"/>
</dbReference>
<proteinExistence type="predicted"/>
<keyword evidence="3" id="KW-1003">Cell membrane</keyword>
<feature type="transmembrane region" description="Helical" evidence="15">
    <location>
        <begin position="385"/>
        <end position="404"/>
    </location>
</feature>
<evidence type="ECO:0000259" key="18">
    <source>
        <dbReference type="PROSITE" id="PS50948"/>
    </source>
</evidence>
<dbReference type="Pfam" id="PF08276">
    <property type="entry name" value="PAN_2"/>
    <property type="match status" value="2"/>
</dbReference>
<feature type="domain" description="Protein kinase" evidence="16">
    <location>
        <begin position="1110"/>
        <end position="1445"/>
    </location>
</feature>
<dbReference type="Gene3D" id="1.10.510.10">
    <property type="entry name" value="Transferase(Phosphotransferase) domain 1"/>
    <property type="match status" value="3"/>
</dbReference>
<dbReference type="SMART" id="SM00473">
    <property type="entry name" value="PAN_AP"/>
    <property type="match status" value="2"/>
</dbReference>
<dbReference type="Pfam" id="PF00954">
    <property type="entry name" value="S_locus_glycop"/>
    <property type="match status" value="2"/>
</dbReference>
<dbReference type="STRING" id="210143.A0A1R3ICX9"/>
<dbReference type="InterPro" id="IPR011009">
    <property type="entry name" value="Kinase-like_dom_sf"/>
</dbReference>
<sequence length="1481" mass="166213">MFELGFFRPGDSIHYYVGIWYKNIPVQKVVWLANRDYPVTDSAVLSISFDGNLVIRQGKMIYLVTDIPASSSNVTATLWDSGNFVLRDEKSTILWQSFDFPSHAFLPGMKLGYDSGNNKSWSYVSWKSVDDPSPGNFTLEVDPTGGKHVRVLNDDEVYWETGSWTNDTDLFNFTDDLRLSIYKFSFGIDYLTYELLKNDTISIFVIDVTGQFRLLEWSENQWIVYYSQPGQQCDVYAYCGSNSNCSNFALPFCSCLPGFEPTSPQPWNNSVYAEGCKRKNPLLCGNKTDIKGAGDEFSLLSKVVLPNKPVPREAKSIRECESSCLIDCECAGFSYIDHNCSIWNGDLFNLQQLSNDNIHGTDFYLKLAAAEFNTKKGTGNKKKEILIISLTISLTLLTSALILWQVKKRKSKRKGENLLSFEYSTVSPAAPTRNEQSQDKEVEIPVFSFSSVSAATNNFSVSNKLGEGGFGPVYKGKLLNGNEVAVKRLSRKSGQGWDELKNEAVLIAKLQHKNLVKLLGCCIEGDEKILVYEYLPNKSLDFFLFGTKNIFTLAWGTRVHIIEGIAQGLLYLHEFSRLQIIHRDLKASNILLDEDMNPKISDFGMARIFGGSGPRATNRIVGTYGYMAPEYALEGVFSVKSDVFSFGVLLLEILSGKKNTGFYQSNSLNLLGYAWDLWTSNEPLELMNTNMQDNSCANAAIRYINIALLCVQERAEDRPTMSDVVLMLSNELTILPSPAQPAFSSVRSLVHPNSRQSLKDGETLVSSGGLFELGFFSPGSNSKSRYVGILYKKVDSGTVVWVANRGSPVFDRSGILVFGDQGILTLLNGTGTVVWSSNTSRTVGNPVAQLLETGNLVVKDRNDDNPDKFLWQSFDYPCDNFLPGMKLGKNFVTGFESYISSWKSVDDPSPGQYSMRIDPTGFPQLLVRKGTEIVFRAGSWNGLYFSDRKPNNKPNPSFSYQFVYNKNEVYYKSELLNSSVISRYAINPSGLVQRFNWNERKQEWEIFSTAQADQCAVYGLCGAYASCNSDSSSDPCSCLEGFVPKSPTSGDWSDGCVRRTPLVCDNGGDSFLKYTRLQLPDTSKSWANKTMSLEECEEMCLANCSCTAYANLDMVSGTGCLLWFDQLIDMTEFTADGQELYIRLAKSEIDHIQRKMKSKEKKKVVIIAVSLTMVIITGMIAIMVLIYKRKTKLIKKGKHEEEMELPLFDFATISDATDKFSSDNKLGQGGFGHVYKGILEEGKEIAVKRLSKDSGQDKTRNKLLDWHKRMNIIDGIARGLLYLHHDSRLRIIHRDLKASNILLDNNMNPKISDFGLARKFGGDQTEDKTRRVVGTYGYMSPEYAFHGCFSMKSDVFSFGVLVLEIITGKRSRGYSNNGYNLFGHAWRLWIEERPRELIDNALGDSYIETEVLRFIHVALLCVQRRPEDRPNMSSVLLMLGGESKLPQPKQPGYYIVENNLPSDEYPSGSLNEFTITILDAR</sequence>
<dbReference type="InterPro" id="IPR000858">
    <property type="entry name" value="S_locus_glycoprot_dom"/>
</dbReference>
<keyword evidence="5" id="KW-0808">Transferase</keyword>
<feature type="domain" description="Bulb-type lectin" evidence="17">
    <location>
        <begin position="1"/>
        <end position="99"/>
    </location>
</feature>
<name>A0A1R3ICX9_COCAP</name>
<feature type="domain" description="Apple" evidence="18">
    <location>
        <begin position="1064"/>
        <end position="1145"/>
    </location>
</feature>
<dbReference type="OMA" id="WLANRDY"/>
<dbReference type="EMBL" id="AWWV01010299">
    <property type="protein sequence ID" value="OMO80462.1"/>
    <property type="molecule type" value="Genomic_DNA"/>
</dbReference>
<dbReference type="GO" id="GO:0005886">
    <property type="term" value="C:plasma membrane"/>
    <property type="evidence" value="ECO:0007669"/>
    <property type="project" value="UniProtKB-SubCell"/>
</dbReference>
<dbReference type="FunFam" id="3.30.200.20:FF:000951">
    <property type="entry name" value="Uncharacterized protein"/>
    <property type="match status" value="1"/>
</dbReference>
<dbReference type="InterPro" id="IPR008271">
    <property type="entry name" value="Ser/Thr_kinase_AS"/>
</dbReference>
<keyword evidence="4" id="KW-0723">Serine/threonine-protein kinase</keyword>
<dbReference type="PROSITE" id="PS00108">
    <property type="entry name" value="PROTEIN_KINASE_ST"/>
    <property type="match status" value="2"/>
</dbReference>
<evidence type="ECO:0000256" key="2">
    <source>
        <dbReference type="ARBA" id="ARBA00012513"/>
    </source>
</evidence>
<dbReference type="InterPro" id="IPR000719">
    <property type="entry name" value="Prot_kinase_dom"/>
</dbReference>
<evidence type="ECO:0000256" key="10">
    <source>
        <dbReference type="ARBA" id="ARBA00023157"/>
    </source>
</evidence>
<dbReference type="Pfam" id="PF07714">
    <property type="entry name" value="PK_Tyr_Ser-Thr"/>
    <property type="match status" value="1"/>
</dbReference>
<dbReference type="FunFam" id="2.90.10.10:FF:000004">
    <property type="entry name" value="G-type lectin S-receptor-like serine/threonine-protein kinase"/>
    <property type="match status" value="1"/>
</dbReference>
<dbReference type="GO" id="GO:0048544">
    <property type="term" value="P:recognition of pollen"/>
    <property type="evidence" value="ECO:0007669"/>
    <property type="project" value="InterPro"/>
</dbReference>
<keyword evidence="15" id="KW-1133">Transmembrane helix</keyword>
<dbReference type="SUPFAM" id="SSF56112">
    <property type="entry name" value="Protein kinase-like (PK-like)"/>
    <property type="match status" value="2"/>
</dbReference>
<comment type="caution">
    <text evidence="19">The sequence shown here is derived from an EMBL/GenBank/DDBJ whole genome shotgun (WGS) entry which is preliminary data.</text>
</comment>
<dbReference type="PANTHER" id="PTHR27002">
    <property type="entry name" value="RECEPTOR-LIKE SERINE/THREONINE-PROTEIN KINASE SD1-8"/>
    <property type="match status" value="1"/>
</dbReference>
<dbReference type="GO" id="GO:0005524">
    <property type="term" value="F:ATP binding"/>
    <property type="evidence" value="ECO:0007669"/>
    <property type="project" value="UniProtKB-UniRule"/>
</dbReference>
<evidence type="ECO:0000256" key="3">
    <source>
        <dbReference type="ARBA" id="ARBA00022475"/>
    </source>
</evidence>
<keyword evidence="15" id="KW-0812">Transmembrane</keyword>
<protein>
    <recommendedName>
        <fullName evidence="2">non-specific serine/threonine protein kinase</fullName>
        <ecNumber evidence="2">2.7.11.1</ecNumber>
    </recommendedName>
</protein>
<dbReference type="Proteomes" id="UP000188268">
    <property type="component" value="Unassembled WGS sequence"/>
</dbReference>
<evidence type="ECO:0000256" key="7">
    <source>
        <dbReference type="ARBA" id="ARBA00022741"/>
    </source>
</evidence>
<dbReference type="InterPro" id="IPR036426">
    <property type="entry name" value="Bulb-type_lectin_dom_sf"/>
</dbReference>
<keyword evidence="8" id="KW-0418">Kinase</keyword>
<dbReference type="SMART" id="SM00108">
    <property type="entry name" value="B_lectin"/>
    <property type="match status" value="2"/>
</dbReference>
<dbReference type="PROSITE" id="PS00107">
    <property type="entry name" value="PROTEIN_KINASE_ATP"/>
    <property type="match status" value="1"/>
</dbReference>
<accession>A0A1R3ICX9</accession>
<dbReference type="Gene3D" id="2.90.10.10">
    <property type="entry name" value="Bulb-type lectin domain"/>
    <property type="match status" value="2"/>
</dbReference>
<keyword evidence="10" id="KW-1015">Disulfide bond</keyword>
<dbReference type="PROSITE" id="PS50927">
    <property type="entry name" value="BULB_LECTIN"/>
    <property type="match status" value="2"/>
</dbReference>
<dbReference type="InterPro" id="IPR001245">
    <property type="entry name" value="Ser-Thr/Tyr_kinase_cat_dom"/>
</dbReference>
<comment type="subcellular location">
    <subcellularLocation>
        <location evidence="1">Cell membrane</location>
        <topology evidence="1">Single-pass type I membrane protein</topology>
    </subcellularLocation>
</comment>
<evidence type="ECO:0000256" key="8">
    <source>
        <dbReference type="ARBA" id="ARBA00022777"/>
    </source>
</evidence>
<dbReference type="Gene3D" id="3.50.4.10">
    <property type="entry name" value="Hepatocyte Growth Factor"/>
    <property type="match status" value="1"/>
</dbReference>
<dbReference type="Gramene" id="OMO80462">
    <property type="protein sequence ID" value="OMO80462"/>
    <property type="gene ID" value="CCACVL1_12944"/>
</dbReference>
<keyword evidence="11" id="KW-0325">Glycoprotein</keyword>
<dbReference type="InterPro" id="IPR017441">
    <property type="entry name" value="Protein_kinase_ATP_BS"/>
</dbReference>
<evidence type="ECO:0000256" key="11">
    <source>
        <dbReference type="ARBA" id="ARBA00023180"/>
    </source>
</evidence>
<dbReference type="CDD" id="cd00028">
    <property type="entry name" value="B_lectin"/>
    <property type="match status" value="2"/>
</dbReference>
<dbReference type="FunFam" id="1.10.510.10:FF:000060">
    <property type="entry name" value="G-type lectin S-receptor-like serine/threonine-protein kinase"/>
    <property type="match status" value="2"/>
</dbReference>
<reference evidence="19 20" key="1">
    <citation type="submission" date="2013-09" db="EMBL/GenBank/DDBJ databases">
        <title>Corchorus capsularis genome sequencing.</title>
        <authorList>
            <person name="Alam M."/>
            <person name="Haque M.S."/>
            <person name="Islam M.S."/>
            <person name="Emdad E.M."/>
            <person name="Islam M.M."/>
            <person name="Ahmed B."/>
            <person name="Halim A."/>
            <person name="Hossen Q.M.M."/>
            <person name="Hossain M.Z."/>
            <person name="Ahmed R."/>
            <person name="Khan M.M."/>
            <person name="Islam R."/>
            <person name="Rashid M.M."/>
            <person name="Khan S.A."/>
            <person name="Rahman M.S."/>
            <person name="Alam M."/>
        </authorList>
    </citation>
    <scope>NUCLEOTIDE SEQUENCE [LARGE SCALE GENOMIC DNA]</scope>
    <source>
        <strain evidence="20">cv. CVL-1</strain>
        <tissue evidence="19">Whole seedling</tissue>
    </source>
</reference>
<dbReference type="Gene3D" id="3.30.200.20">
    <property type="entry name" value="Phosphorylase Kinase, domain 1"/>
    <property type="match status" value="1"/>
</dbReference>
<organism evidence="19 20">
    <name type="scientific">Corchorus capsularis</name>
    <name type="common">Jute</name>
    <dbReference type="NCBI Taxonomy" id="210143"/>
    <lineage>
        <taxon>Eukaryota</taxon>
        <taxon>Viridiplantae</taxon>
        <taxon>Streptophyta</taxon>
        <taxon>Embryophyta</taxon>
        <taxon>Tracheophyta</taxon>
        <taxon>Spermatophyta</taxon>
        <taxon>Magnoliopsida</taxon>
        <taxon>eudicotyledons</taxon>
        <taxon>Gunneridae</taxon>
        <taxon>Pentapetalae</taxon>
        <taxon>rosids</taxon>
        <taxon>malvids</taxon>
        <taxon>Malvales</taxon>
        <taxon>Malvaceae</taxon>
        <taxon>Grewioideae</taxon>
        <taxon>Apeibeae</taxon>
        <taxon>Corchorus</taxon>
    </lineage>
</organism>
<feature type="domain" description="Bulb-type lectin" evidence="17">
    <location>
        <begin position="749"/>
        <end position="871"/>
    </location>
</feature>
<keyword evidence="6" id="KW-0732">Signal</keyword>